<evidence type="ECO:0000256" key="2">
    <source>
        <dbReference type="ARBA" id="ARBA00004987"/>
    </source>
</evidence>
<evidence type="ECO:0000256" key="3">
    <source>
        <dbReference type="ARBA" id="ARBA00005336"/>
    </source>
</evidence>
<evidence type="ECO:0000256" key="11">
    <source>
        <dbReference type="SAM" id="MobiDB-lite"/>
    </source>
</evidence>
<dbReference type="PANTHER" id="PTHR42715">
    <property type="entry name" value="BETA-GLUCOSIDASE"/>
    <property type="match status" value="1"/>
</dbReference>
<dbReference type="Pfam" id="PF00933">
    <property type="entry name" value="Glyco_hydro_3"/>
    <property type="match status" value="1"/>
</dbReference>
<dbReference type="VEuPathDB" id="FungiDB:SCHCODRAFT_02172097"/>
<evidence type="ECO:0000256" key="6">
    <source>
        <dbReference type="ARBA" id="ARBA00023001"/>
    </source>
</evidence>
<evidence type="ECO:0000256" key="5">
    <source>
        <dbReference type="ARBA" id="ARBA00022801"/>
    </source>
</evidence>
<dbReference type="Pfam" id="PF14310">
    <property type="entry name" value="Fn3-like"/>
    <property type="match status" value="1"/>
</dbReference>
<comment type="catalytic activity">
    <reaction evidence="1">
        <text>Hydrolysis of terminal, non-reducing beta-D-glucosyl residues with release of beta-D-glucose.</text>
        <dbReference type="EC" id="3.2.1.21"/>
    </reaction>
</comment>
<dbReference type="SUPFAM" id="SSF52279">
    <property type="entry name" value="Beta-D-glucan exohydrolase, C-terminal domain"/>
    <property type="match status" value="1"/>
</dbReference>
<dbReference type="GeneID" id="9589689"/>
<evidence type="ECO:0000256" key="9">
    <source>
        <dbReference type="ARBA" id="ARBA00023295"/>
    </source>
</evidence>
<dbReference type="SUPFAM" id="SSF51445">
    <property type="entry name" value="(Trans)glycosidases"/>
    <property type="match status" value="1"/>
</dbReference>
<accession>D8PMR7</accession>
<dbReference type="Proteomes" id="UP000007431">
    <property type="component" value="Unassembled WGS sequence"/>
</dbReference>
<dbReference type="SMART" id="SM01217">
    <property type="entry name" value="Fn3_like"/>
    <property type="match status" value="1"/>
</dbReference>
<evidence type="ECO:0000256" key="7">
    <source>
        <dbReference type="ARBA" id="ARBA00023180"/>
    </source>
</evidence>
<dbReference type="Gene3D" id="3.40.50.1700">
    <property type="entry name" value="Glycoside hydrolase family 3 C-terminal domain"/>
    <property type="match status" value="1"/>
</dbReference>
<dbReference type="GO" id="GO:0030245">
    <property type="term" value="P:cellulose catabolic process"/>
    <property type="evidence" value="ECO:0007669"/>
    <property type="project" value="UniProtKB-KW"/>
</dbReference>
<dbReference type="eggNOG" id="ENOG502QR4D">
    <property type="taxonomic scope" value="Eukaryota"/>
</dbReference>
<dbReference type="InterPro" id="IPR036962">
    <property type="entry name" value="Glyco_hydro_3_N_sf"/>
</dbReference>
<dbReference type="PANTHER" id="PTHR42715:SF2">
    <property type="entry name" value="BETA-GLUCOSIDASE F-RELATED"/>
    <property type="match status" value="1"/>
</dbReference>
<evidence type="ECO:0000313" key="14">
    <source>
        <dbReference type="EMBL" id="EFJ02179.1"/>
    </source>
</evidence>
<dbReference type="GO" id="GO:0008422">
    <property type="term" value="F:beta-glucosidase activity"/>
    <property type="evidence" value="ECO:0007669"/>
    <property type="project" value="UniProtKB-EC"/>
</dbReference>
<keyword evidence="12" id="KW-0732">Signal</keyword>
<dbReference type="PRINTS" id="PR00133">
    <property type="entry name" value="GLHYDRLASE3"/>
</dbReference>
<dbReference type="InterPro" id="IPR013783">
    <property type="entry name" value="Ig-like_fold"/>
</dbReference>
<dbReference type="KEGG" id="scm:SCHCO_02172097"/>
<keyword evidence="5 14" id="KW-0378">Hydrolase</keyword>
<dbReference type="AlphaFoldDB" id="D8PMR7"/>
<dbReference type="OrthoDB" id="416222at2759"/>
<sequence>MRTHLFLHVLALGGAVIAVPATNSASSDSTSDASSAPASTLSASATAISASATSLSVSSAAPTSSGISSPSSSSLPATGSASSSLPVSASTSASAPSSTATSKIPTPILNAEWAAAYEKAEAAVVKLSLEEKVNVTTGTGFKNGPCVGNTPPIPSIGYPQICLQDGPLGVRAADNVSAFNPGVNAAATFNRKLIRARGAAMGEEFRGKGVHVALGPDMNMMRTAAAGRNWEGFGADPYLAGEAAYETIKGIQGAGVQTSAKHFINNEQEHYRQNSSSIVDDRTQHEIYLAPFLKSALAGTASFMCSYNQINGSWACANDAMLNEIMKGEWGYPGYVMSDWGATHEVADVNGGLDMTMPGDDMTTGEPIFGPRLIEAVNNGTVSEERVTDAAKRILAAWYLLGQDEGFPETNFNTWDLEDPATNQHINVQADHGSLIREIADASTVLLKNEDNILPLASSKTSKHGRRNSKTGRNNTKTAPASIAILGNGAGPSSKGLNGCEYQSCNDGVLGMGWGSGSGTYPYLITPLDAITARAAEDGTEVTSSLDDYDTEYAADLAKEAQVALVFITSDSGEDLVPVEGTYGDRNDLYAWHEGDALVQAVADANENTIVCVNTVGPIIVEKWIEHPNVKAVVWTGLPSQEAGNSIADILYGEYNPSGRLPYTIAKAPEDYPASVLYLSPTGPFPDIPYSEGLFIDYRHFDANNIEPRYEFGFGLSYTTFEYADIAVSGEAPSDGAALASMDPALHETVATVTFSVQNTGDVAGHEIAQLYVTFPEETNSAPLNLKGFESVHVKPGEVSQVEVKLTRYDLSVWDVERQGWVVPEGELTVSVGASSRDIRLTGTVN</sequence>
<keyword evidence="10" id="KW-0624">Polysaccharide degradation</keyword>
<evidence type="ECO:0000256" key="8">
    <source>
        <dbReference type="ARBA" id="ARBA00023277"/>
    </source>
</evidence>
<dbReference type="FunFam" id="3.20.20.300:FF:000002">
    <property type="entry name" value="Probable beta-glucosidase"/>
    <property type="match status" value="1"/>
</dbReference>
<keyword evidence="6" id="KW-0136">Cellulose degradation</keyword>
<gene>
    <name evidence="14" type="ORF">SCHCODRAFT_231189</name>
</gene>
<name>D8PMR7_SCHCM</name>
<keyword evidence="8" id="KW-0119">Carbohydrate metabolism</keyword>
<keyword evidence="15" id="KW-1185">Reference proteome</keyword>
<protein>
    <recommendedName>
        <fullName evidence="4">beta-glucosidase</fullName>
        <ecNumber evidence="4">3.2.1.21</ecNumber>
    </recommendedName>
</protein>
<comment type="similarity">
    <text evidence="3">Belongs to the glycosyl hydrolase 3 family.</text>
</comment>
<organism evidence="15">
    <name type="scientific">Schizophyllum commune (strain H4-8 / FGSC 9210)</name>
    <name type="common">Split gill fungus</name>
    <dbReference type="NCBI Taxonomy" id="578458"/>
    <lineage>
        <taxon>Eukaryota</taxon>
        <taxon>Fungi</taxon>
        <taxon>Dikarya</taxon>
        <taxon>Basidiomycota</taxon>
        <taxon>Agaricomycotina</taxon>
        <taxon>Agaricomycetes</taxon>
        <taxon>Agaricomycetidae</taxon>
        <taxon>Agaricales</taxon>
        <taxon>Schizophyllaceae</taxon>
        <taxon>Schizophyllum</taxon>
    </lineage>
</organism>
<evidence type="ECO:0000256" key="12">
    <source>
        <dbReference type="SAM" id="SignalP"/>
    </source>
</evidence>
<keyword evidence="7" id="KW-0325">Glycoprotein</keyword>
<dbReference type="InterPro" id="IPR002772">
    <property type="entry name" value="Glyco_hydro_3_C"/>
</dbReference>
<feature type="domain" description="Fibronectin type III-like" evidence="13">
    <location>
        <begin position="767"/>
        <end position="836"/>
    </location>
</feature>
<feature type="chain" id="PRO_5003120108" description="beta-glucosidase" evidence="12">
    <location>
        <begin position="19"/>
        <end position="846"/>
    </location>
</feature>
<dbReference type="Pfam" id="PF01915">
    <property type="entry name" value="Glyco_hydro_3_C"/>
    <property type="match status" value="1"/>
</dbReference>
<dbReference type="EC" id="3.2.1.21" evidence="4"/>
<dbReference type="OMA" id="MTDWNAQ"/>
<evidence type="ECO:0000256" key="1">
    <source>
        <dbReference type="ARBA" id="ARBA00000448"/>
    </source>
</evidence>
<dbReference type="HOGENOM" id="CLU_004542_2_3_1"/>
<dbReference type="InterPro" id="IPR036881">
    <property type="entry name" value="Glyco_hydro_3_C_sf"/>
</dbReference>
<dbReference type="Gene3D" id="3.20.20.300">
    <property type="entry name" value="Glycoside hydrolase, family 3, N-terminal domain"/>
    <property type="match status" value="1"/>
</dbReference>
<dbReference type="InterPro" id="IPR017853">
    <property type="entry name" value="GH"/>
</dbReference>
<dbReference type="InParanoid" id="D8PMR7"/>
<dbReference type="InterPro" id="IPR001764">
    <property type="entry name" value="Glyco_hydro_3_N"/>
</dbReference>
<dbReference type="InterPro" id="IPR050288">
    <property type="entry name" value="Cellulose_deg_GH3"/>
</dbReference>
<reference evidence="14 15" key="1">
    <citation type="journal article" date="2010" name="Nat. Biotechnol.">
        <title>Genome sequence of the model mushroom Schizophyllum commune.</title>
        <authorList>
            <person name="Ohm R.A."/>
            <person name="de Jong J.F."/>
            <person name="Lugones L.G."/>
            <person name="Aerts A."/>
            <person name="Kothe E."/>
            <person name="Stajich J.E."/>
            <person name="de Vries R.P."/>
            <person name="Record E."/>
            <person name="Levasseur A."/>
            <person name="Baker S.E."/>
            <person name="Bartholomew K.A."/>
            <person name="Coutinho P.M."/>
            <person name="Erdmann S."/>
            <person name="Fowler T.J."/>
            <person name="Gathman A.C."/>
            <person name="Lombard V."/>
            <person name="Henrissat B."/>
            <person name="Knabe N."/>
            <person name="Kuees U."/>
            <person name="Lilly W.W."/>
            <person name="Lindquist E."/>
            <person name="Lucas S."/>
            <person name="Magnuson J.K."/>
            <person name="Piumi F."/>
            <person name="Raudaskoski M."/>
            <person name="Salamov A."/>
            <person name="Schmutz J."/>
            <person name="Schwarze F.W.M.R."/>
            <person name="vanKuyk P.A."/>
            <person name="Horton J.S."/>
            <person name="Grigoriev I.V."/>
            <person name="Woesten H.A.B."/>
        </authorList>
    </citation>
    <scope>NUCLEOTIDE SEQUENCE [LARGE SCALE GENOMIC DNA]</scope>
    <source>
        <strain evidence="15">H4-8 / FGSC 9210</strain>
    </source>
</reference>
<dbReference type="EMBL" id="GL377302">
    <property type="protein sequence ID" value="EFJ02179.1"/>
    <property type="molecule type" value="Genomic_DNA"/>
</dbReference>
<dbReference type="FunFam" id="3.40.50.1700:FF:000003">
    <property type="entry name" value="Probable beta-glucosidase"/>
    <property type="match status" value="1"/>
</dbReference>
<dbReference type="InterPro" id="IPR026891">
    <property type="entry name" value="Fn3-like"/>
</dbReference>
<comment type="pathway">
    <text evidence="2">Glycan metabolism; cellulose degradation.</text>
</comment>
<evidence type="ECO:0000259" key="13">
    <source>
        <dbReference type="SMART" id="SM01217"/>
    </source>
</evidence>
<evidence type="ECO:0000256" key="10">
    <source>
        <dbReference type="ARBA" id="ARBA00023326"/>
    </source>
</evidence>
<proteinExistence type="inferred from homology"/>
<dbReference type="RefSeq" id="XP_003037081.1">
    <property type="nucleotide sequence ID" value="XM_003037035.1"/>
</dbReference>
<evidence type="ECO:0000256" key="4">
    <source>
        <dbReference type="ARBA" id="ARBA00012744"/>
    </source>
</evidence>
<feature type="region of interest" description="Disordered" evidence="11">
    <location>
        <begin position="61"/>
        <end position="102"/>
    </location>
</feature>
<keyword evidence="9" id="KW-0326">Glycosidase</keyword>
<feature type="signal peptide" evidence="12">
    <location>
        <begin position="1"/>
        <end position="18"/>
    </location>
</feature>
<dbReference type="Gene3D" id="2.60.40.10">
    <property type="entry name" value="Immunoglobulins"/>
    <property type="match status" value="1"/>
</dbReference>
<evidence type="ECO:0000313" key="15">
    <source>
        <dbReference type="Proteomes" id="UP000007431"/>
    </source>
</evidence>